<evidence type="ECO:0000313" key="2">
    <source>
        <dbReference type="Proteomes" id="UP000824120"/>
    </source>
</evidence>
<dbReference type="Proteomes" id="UP000824120">
    <property type="component" value="Chromosome 6"/>
</dbReference>
<accession>A0A9J5YM95</accession>
<evidence type="ECO:0000313" key="1">
    <source>
        <dbReference type="EMBL" id="KAG5600252.1"/>
    </source>
</evidence>
<reference evidence="1 2" key="1">
    <citation type="submission" date="2020-09" db="EMBL/GenBank/DDBJ databases">
        <title>De no assembly of potato wild relative species, Solanum commersonii.</title>
        <authorList>
            <person name="Cho K."/>
        </authorList>
    </citation>
    <scope>NUCLEOTIDE SEQUENCE [LARGE SCALE GENOMIC DNA]</scope>
    <source>
        <strain evidence="1">LZ3.2</strain>
        <tissue evidence="1">Leaf</tissue>
    </source>
</reference>
<sequence>MMVVKEKAYRRLAHQFRVVISTIMHLFLCPRVVKKLQLWWILQLIAINTIKYCIMTINRCRQPLMNSLRQQPDQGHLGQQESAITKMNESGILVSGLNPN</sequence>
<protein>
    <submittedName>
        <fullName evidence="1">Uncharacterized protein</fullName>
    </submittedName>
</protein>
<keyword evidence="2" id="KW-1185">Reference proteome</keyword>
<proteinExistence type="predicted"/>
<dbReference type="AlphaFoldDB" id="A0A9J5YM95"/>
<organism evidence="1 2">
    <name type="scientific">Solanum commersonii</name>
    <name type="common">Commerson's wild potato</name>
    <name type="synonym">Commerson's nightshade</name>
    <dbReference type="NCBI Taxonomy" id="4109"/>
    <lineage>
        <taxon>Eukaryota</taxon>
        <taxon>Viridiplantae</taxon>
        <taxon>Streptophyta</taxon>
        <taxon>Embryophyta</taxon>
        <taxon>Tracheophyta</taxon>
        <taxon>Spermatophyta</taxon>
        <taxon>Magnoliopsida</taxon>
        <taxon>eudicotyledons</taxon>
        <taxon>Gunneridae</taxon>
        <taxon>Pentapetalae</taxon>
        <taxon>asterids</taxon>
        <taxon>lamiids</taxon>
        <taxon>Solanales</taxon>
        <taxon>Solanaceae</taxon>
        <taxon>Solanoideae</taxon>
        <taxon>Solaneae</taxon>
        <taxon>Solanum</taxon>
    </lineage>
</organism>
<name>A0A9J5YM95_SOLCO</name>
<gene>
    <name evidence="1" type="ORF">H5410_031622</name>
</gene>
<dbReference type="EMBL" id="JACXVP010000006">
    <property type="protein sequence ID" value="KAG5600252.1"/>
    <property type="molecule type" value="Genomic_DNA"/>
</dbReference>
<comment type="caution">
    <text evidence="1">The sequence shown here is derived from an EMBL/GenBank/DDBJ whole genome shotgun (WGS) entry which is preliminary data.</text>
</comment>